<keyword evidence="3" id="KW-1185">Reference proteome</keyword>
<proteinExistence type="predicted"/>
<name>A0ABW8KD11_9GAMM</name>
<dbReference type="Pfam" id="PF08906">
    <property type="entry name" value="T6SS_Tdi1_C"/>
    <property type="match status" value="1"/>
</dbReference>
<organism evidence="2 3">
    <name type="scientific">Dyella agri</name>
    <dbReference type="NCBI Taxonomy" id="1926869"/>
    <lineage>
        <taxon>Bacteria</taxon>
        <taxon>Pseudomonadati</taxon>
        <taxon>Pseudomonadota</taxon>
        <taxon>Gammaproteobacteria</taxon>
        <taxon>Lysobacterales</taxon>
        <taxon>Rhodanobacteraceae</taxon>
        <taxon>Dyella</taxon>
    </lineage>
</organism>
<evidence type="ECO:0000313" key="3">
    <source>
        <dbReference type="Proteomes" id="UP001620397"/>
    </source>
</evidence>
<evidence type="ECO:0000313" key="2">
    <source>
        <dbReference type="EMBL" id="MFK2930005.1"/>
    </source>
</evidence>
<evidence type="ECO:0000259" key="1">
    <source>
        <dbReference type="Pfam" id="PF08906"/>
    </source>
</evidence>
<gene>
    <name evidence="2" type="ORF">ISP14_04290</name>
</gene>
<reference evidence="2 3" key="1">
    <citation type="submission" date="2020-10" db="EMBL/GenBank/DDBJ databases">
        <title>Phylogeny of dyella-like bacteria.</title>
        <authorList>
            <person name="Fu J."/>
        </authorList>
    </citation>
    <scope>NUCLEOTIDE SEQUENCE [LARGE SCALE GENOMIC DNA]</scope>
    <source>
        <strain evidence="2 3">DKC-1</strain>
    </source>
</reference>
<sequence length="159" mass="17305">MKVTWRELTVSLSGQSTGDLLHQWRWLVPETMSLHMVSALGDAFLQDHTGAIFWLDAGGAELTRIADSPAHFDTLRQQPALANEWFAPQLVGNLLSSGHVLGAGQCFSYKVPLTLGGQFQPDNFAPSDLSVHFHTLGQIQAQAKNLPVGTRISSVKLGE</sequence>
<accession>A0ABW8KD11</accession>
<feature type="domain" description="T6SS immunity protein Tdi1 C-terminal" evidence="1">
    <location>
        <begin position="70"/>
        <end position="139"/>
    </location>
</feature>
<dbReference type="Proteomes" id="UP001620397">
    <property type="component" value="Unassembled WGS sequence"/>
</dbReference>
<comment type="caution">
    <text evidence="2">The sequence shown here is derived from an EMBL/GenBank/DDBJ whole genome shotgun (WGS) entry which is preliminary data.</text>
</comment>
<dbReference type="InterPro" id="IPR015002">
    <property type="entry name" value="T6SS_Tdi1_C"/>
</dbReference>
<dbReference type="EMBL" id="JADIKL010000002">
    <property type="protein sequence ID" value="MFK2930005.1"/>
    <property type="molecule type" value="Genomic_DNA"/>
</dbReference>
<protein>
    <submittedName>
        <fullName evidence="2">DUF1851 domain-containing protein</fullName>
    </submittedName>
</protein>
<dbReference type="RefSeq" id="WP_404536512.1">
    <property type="nucleotide sequence ID" value="NZ_JADIKL010000002.1"/>
</dbReference>